<dbReference type="PANTHER" id="PTHR42850:SF2">
    <property type="entry name" value="BLL5683 PROTEIN"/>
    <property type="match status" value="1"/>
</dbReference>
<feature type="domain" description="Calcineurin-like phosphoesterase" evidence="2">
    <location>
        <begin position="1"/>
        <end position="210"/>
    </location>
</feature>
<dbReference type="EMBL" id="CP051682">
    <property type="protein sequence ID" value="QJD96048.1"/>
    <property type="molecule type" value="Genomic_DNA"/>
</dbReference>
<dbReference type="GO" id="GO:0005737">
    <property type="term" value="C:cytoplasm"/>
    <property type="evidence" value="ECO:0007669"/>
    <property type="project" value="TreeGrafter"/>
</dbReference>
<evidence type="ECO:0000313" key="4">
    <source>
        <dbReference type="Proteomes" id="UP000503278"/>
    </source>
</evidence>
<dbReference type="GO" id="GO:0016791">
    <property type="term" value="F:phosphatase activity"/>
    <property type="evidence" value="ECO:0007669"/>
    <property type="project" value="TreeGrafter"/>
</dbReference>
<dbReference type="InterPro" id="IPR024654">
    <property type="entry name" value="Calcineurin-like_PHP_lpxH"/>
</dbReference>
<gene>
    <name evidence="3" type="ORF">HH214_09250</name>
</gene>
<keyword evidence="4" id="KW-1185">Reference proteome</keyword>
<evidence type="ECO:0000313" key="3">
    <source>
        <dbReference type="EMBL" id="QJD96048.1"/>
    </source>
</evidence>
<sequence length="255" mass="28075">MRIAVFSDIHGNLPALEAVWADLQNAQPDAVYCLGDLVNLGPWPNEVVEFIRGRRISSLMGNHDQGIGQGVPEFPFSYQTEEEHEAGLRAIAFTNATLKESNRQYLQTLPLQLTLTFNPAFGTQALVLTHGSPASINEYVFEDCPEPHLVQLMGQANAKVLLMGHTHRPYIRRFILDEGAARLTKLAVNVGSVGKPKDGDPRAAYALLTILPLKEDLVSALDVQIKRVPYNVQQVQQAIRASGLPDLYAQLLTNA</sequence>
<proteinExistence type="inferred from homology"/>
<dbReference type="SUPFAM" id="SSF56300">
    <property type="entry name" value="Metallo-dependent phosphatases"/>
    <property type="match status" value="1"/>
</dbReference>
<name>A0A7L5E0M2_9SPHI</name>
<evidence type="ECO:0000259" key="2">
    <source>
        <dbReference type="Pfam" id="PF12850"/>
    </source>
</evidence>
<dbReference type="Proteomes" id="UP000503278">
    <property type="component" value="Chromosome"/>
</dbReference>
<dbReference type="Gene3D" id="3.60.21.10">
    <property type="match status" value="1"/>
</dbReference>
<reference evidence="3 4" key="1">
    <citation type="submission" date="2020-04" db="EMBL/GenBank/DDBJ databases">
        <title>Genome sequencing of novel species.</title>
        <authorList>
            <person name="Heo J."/>
            <person name="Kim S.-J."/>
            <person name="Kim J.-S."/>
            <person name="Hong S.-B."/>
            <person name="Kwon S.-W."/>
        </authorList>
    </citation>
    <scope>NUCLEOTIDE SEQUENCE [LARGE SCALE GENOMIC DNA]</scope>
    <source>
        <strain evidence="3 4">F39-2</strain>
    </source>
</reference>
<protein>
    <submittedName>
        <fullName evidence="3">Metallophosphoesterase family protein</fullName>
    </submittedName>
</protein>
<dbReference type="AlphaFoldDB" id="A0A7L5E0M2"/>
<dbReference type="Pfam" id="PF12850">
    <property type="entry name" value="Metallophos_2"/>
    <property type="match status" value="1"/>
</dbReference>
<evidence type="ECO:0000256" key="1">
    <source>
        <dbReference type="ARBA" id="ARBA00008950"/>
    </source>
</evidence>
<dbReference type="InterPro" id="IPR011152">
    <property type="entry name" value="Pesterase_MJ0912"/>
</dbReference>
<comment type="similarity">
    <text evidence="1">Belongs to the metallophosphoesterase superfamily. YfcE family.</text>
</comment>
<dbReference type="InterPro" id="IPR050126">
    <property type="entry name" value="Ap4A_hydrolase"/>
</dbReference>
<dbReference type="CDD" id="cd00838">
    <property type="entry name" value="MPP_superfamily"/>
    <property type="match status" value="1"/>
</dbReference>
<organism evidence="3 4">
    <name type="scientific">Mucilaginibacter robiniae</name>
    <dbReference type="NCBI Taxonomy" id="2728022"/>
    <lineage>
        <taxon>Bacteria</taxon>
        <taxon>Pseudomonadati</taxon>
        <taxon>Bacteroidota</taxon>
        <taxon>Sphingobacteriia</taxon>
        <taxon>Sphingobacteriales</taxon>
        <taxon>Sphingobacteriaceae</taxon>
        <taxon>Mucilaginibacter</taxon>
    </lineage>
</organism>
<dbReference type="KEGG" id="mrob:HH214_09250"/>
<dbReference type="RefSeq" id="WP_169607122.1">
    <property type="nucleotide sequence ID" value="NZ_CP051682.1"/>
</dbReference>
<accession>A0A7L5E0M2</accession>
<dbReference type="PIRSF" id="PIRSF000883">
    <property type="entry name" value="Pesterase_MJ0912"/>
    <property type="match status" value="1"/>
</dbReference>
<dbReference type="PANTHER" id="PTHR42850">
    <property type="entry name" value="METALLOPHOSPHOESTERASE"/>
    <property type="match status" value="1"/>
</dbReference>
<dbReference type="InterPro" id="IPR029052">
    <property type="entry name" value="Metallo-depent_PP-like"/>
</dbReference>